<protein>
    <submittedName>
        <fullName evidence="3">Sulfite exporter TauE/SafE family protein</fullName>
    </submittedName>
</protein>
<feature type="transmembrane region" description="Helical" evidence="1">
    <location>
        <begin position="206"/>
        <end position="224"/>
    </location>
</feature>
<dbReference type="PANTHER" id="PTHR42208">
    <property type="entry name" value="HEAVY METAL TRANSPORTER-RELATED"/>
    <property type="match status" value="1"/>
</dbReference>
<reference evidence="3 4" key="1">
    <citation type="submission" date="2024-03" db="EMBL/GenBank/DDBJ databases">
        <title>Novel species of the genus Variovorax.</title>
        <authorList>
            <person name="Liu Q."/>
            <person name="Xin Y.-H."/>
        </authorList>
    </citation>
    <scope>NUCLEOTIDE SEQUENCE [LARGE SCALE GENOMIC DNA]</scope>
    <source>
        <strain evidence="3 4">KACC 18901</strain>
    </source>
</reference>
<keyword evidence="1" id="KW-1133">Transmembrane helix</keyword>
<dbReference type="Pfam" id="PF13386">
    <property type="entry name" value="DsbD_2"/>
    <property type="match status" value="1"/>
</dbReference>
<dbReference type="PANTHER" id="PTHR42208:SF1">
    <property type="entry name" value="HEAVY METAL TRANSPORTER"/>
    <property type="match status" value="1"/>
</dbReference>
<dbReference type="InterPro" id="IPR039447">
    <property type="entry name" value="UreH-like_TM_dom"/>
</dbReference>
<dbReference type="Proteomes" id="UP001367030">
    <property type="component" value="Unassembled WGS sequence"/>
</dbReference>
<evidence type="ECO:0000256" key="1">
    <source>
        <dbReference type="SAM" id="Phobius"/>
    </source>
</evidence>
<feature type="transmembrane region" description="Helical" evidence="1">
    <location>
        <begin position="93"/>
        <end position="110"/>
    </location>
</feature>
<organism evidence="3 4">
    <name type="scientific">Variovorax robiniae</name>
    <dbReference type="NCBI Taxonomy" id="1836199"/>
    <lineage>
        <taxon>Bacteria</taxon>
        <taxon>Pseudomonadati</taxon>
        <taxon>Pseudomonadota</taxon>
        <taxon>Betaproteobacteria</taxon>
        <taxon>Burkholderiales</taxon>
        <taxon>Comamonadaceae</taxon>
        <taxon>Variovorax</taxon>
    </lineage>
</organism>
<feature type="transmembrane region" description="Helical" evidence="1">
    <location>
        <begin position="170"/>
        <end position="194"/>
    </location>
</feature>
<dbReference type="RefSeq" id="WP_340336943.1">
    <property type="nucleotide sequence ID" value="NZ_JBBKZS010000008.1"/>
</dbReference>
<evidence type="ECO:0000259" key="2">
    <source>
        <dbReference type="Pfam" id="PF13386"/>
    </source>
</evidence>
<dbReference type="EMBL" id="JBBKZS010000008">
    <property type="protein sequence ID" value="MEJ8856872.1"/>
    <property type="molecule type" value="Genomic_DNA"/>
</dbReference>
<proteinExistence type="predicted"/>
<gene>
    <name evidence="3" type="ORF">WKW79_20015</name>
</gene>
<keyword evidence="1" id="KW-0472">Membrane</keyword>
<keyword evidence="4" id="KW-1185">Reference proteome</keyword>
<evidence type="ECO:0000313" key="3">
    <source>
        <dbReference type="EMBL" id="MEJ8856872.1"/>
    </source>
</evidence>
<evidence type="ECO:0000313" key="4">
    <source>
        <dbReference type="Proteomes" id="UP001367030"/>
    </source>
</evidence>
<accession>A0ABU8XAL0</accession>
<feature type="domain" description="Urease accessory protein UreH-like transmembrane" evidence="2">
    <location>
        <begin position="8"/>
        <end position="219"/>
    </location>
</feature>
<keyword evidence="1" id="KW-0812">Transmembrane</keyword>
<comment type="caution">
    <text evidence="3">The sequence shown here is derived from an EMBL/GenBank/DDBJ whole genome shotgun (WGS) entry which is preliminary data.</text>
</comment>
<feature type="transmembrane region" description="Helical" evidence="1">
    <location>
        <begin position="137"/>
        <end position="158"/>
    </location>
</feature>
<name>A0ABU8XAL0_9BURK</name>
<sequence length="236" mass="23869">MQAGLASAALLMGLAGGPHCVAMCGAPAAGVIRLVRAPRASAEGAVPLVAPVSTTLAFHAGRAVSYAMAGALVAGAAQSLALAGEHVAALKPLWVLLHAATLAWGLALIVQGRQPNWAHRFGKALASRVRPHTRSAFGVLATGTLWVLMPCGLLYSALALASLGNGALDGAMVMLLFALGSGASLVAAPWALQVLGNRLGPSREGWGARIAGGLLALLALQALWLDVAQGISDWCR</sequence>